<evidence type="ECO:0000313" key="8">
    <source>
        <dbReference type="Proteomes" id="UP000282613"/>
    </source>
</evidence>
<dbReference type="STRING" id="60517.A0A0R3W8R8"/>
<dbReference type="Pfam" id="PF07699">
    <property type="entry name" value="Ephrin_rec_like"/>
    <property type="match status" value="1"/>
</dbReference>
<dbReference type="GO" id="GO:0030425">
    <property type="term" value="C:dendrite"/>
    <property type="evidence" value="ECO:0007669"/>
    <property type="project" value="TreeGrafter"/>
</dbReference>
<name>A0A0R3W8R8_TAEAS</name>
<protein>
    <submittedName>
        <fullName evidence="9">Ephrin_rec_like domain-containing protein</fullName>
    </submittedName>
</protein>
<keyword evidence="2" id="KW-0547">Nucleotide-binding</keyword>
<dbReference type="InterPro" id="IPR011641">
    <property type="entry name" value="Tyr-kin_ephrin_A/B_rcpt-like"/>
</dbReference>
<accession>A0A0R3W8R8</accession>
<dbReference type="EMBL" id="UYRS01018536">
    <property type="protein sequence ID" value="VDK37319.1"/>
    <property type="molecule type" value="Genomic_DNA"/>
</dbReference>
<evidence type="ECO:0000256" key="5">
    <source>
        <dbReference type="ARBA" id="ARBA00023170"/>
    </source>
</evidence>
<dbReference type="OrthoDB" id="4062651at2759"/>
<evidence type="ECO:0000256" key="3">
    <source>
        <dbReference type="ARBA" id="ARBA00022840"/>
    </source>
</evidence>
<dbReference type="Proteomes" id="UP000282613">
    <property type="component" value="Unassembled WGS sequence"/>
</dbReference>
<keyword evidence="5" id="KW-0675">Receptor</keyword>
<dbReference type="Gene3D" id="2.60.40.1770">
    <property type="entry name" value="ephrin a2 ectodomain"/>
    <property type="match status" value="1"/>
</dbReference>
<dbReference type="InterPro" id="IPR009030">
    <property type="entry name" value="Growth_fac_rcpt_cys_sf"/>
</dbReference>
<dbReference type="AlphaFoldDB" id="A0A0R3W8R8"/>
<dbReference type="WBParaSite" id="TASK_0000677901-mRNA-1">
    <property type="protein sequence ID" value="TASK_0000677901-mRNA-1"/>
    <property type="gene ID" value="TASK_0000677901"/>
</dbReference>
<keyword evidence="8" id="KW-1185">Reference proteome</keyword>
<comment type="subcellular location">
    <subcellularLocation>
        <location evidence="1">Membrane</location>
        <topology evidence="1">Single-pass membrane protein</topology>
    </subcellularLocation>
</comment>
<reference evidence="7 8" key="2">
    <citation type="submission" date="2018-11" db="EMBL/GenBank/DDBJ databases">
        <authorList>
            <consortium name="Pathogen Informatics"/>
        </authorList>
    </citation>
    <scope>NUCLEOTIDE SEQUENCE [LARGE SCALE GENOMIC DNA]</scope>
</reference>
<evidence type="ECO:0000256" key="4">
    <source>
        <dbReference type="ARBA" id="ARBA00023136"/>
    </source>
</evidence>
<dbReference type="Gene3D" id="2.10.50.10">
    <property type="entry name" value="Tumor Necrosis Factor Receptor, subunit A, domain 2"/>
    <property type="match status" value="1"/>
</dbReference>
<feature type="domain" description="Tyrosine-protein kinase ephrin type A/B receptor-like" evidence="6">
    <location>
        <begin position="77"/>
        <end position="114"/>
    </location>
</feature>
<evidence type="ECO:0000259" key="6">
    <source>
        <dbReference type="Pfam" id="PF07699"/>
    </source>
</evidence>
<dbReference type="PANTHER" id="PTHR46877">
    <property type="entry name" value="EPH RECEPTOR A5"/>
    <property type="match status" value="1"/>
</dbReference>
<proteinExistence type="predicted"/>
<evidence type="ECO:0000313" key="9">
    <source>
        <dbReference type="WBParaSite" id="TASK_0000677901-mRNA-1"/>
    </source>
</evidence>
<dbReference type="GO" id="GO:0005005">
    <property type="term" value="F:transmembrane-ephrin receptor activity"/>
    <property type="evidence" value="ECO:0007669"/>
    <property type="project" value="TreeGrafter"/>
</dbReference>
<evidence type="ECO:0000256" key="2">
    <source>
        <dbReference type="ARBA" id="ARBA00022741"/>
    </source>
</evidence>
<dbReference type="SMART" id="SM01411">
    <property type="entry name" value="Ephrin_rec_like"/>
    <property type="match status" value="1"/>
</dbReference>
<keyword evidence="4" id="KW-0472">Membrane</keyword>
<gene>
    <name evidence="7" type="ORF">TASK_LOCUS6780</name>
</gene>
<reference evidence="9" key="1">
    <citation type="submission" date="2017-02" db="UniProtKB">
        <authorList>
            <consortium name="WormBaseParasite"/>
        </authorList>
    </citation>
    <scope>IDENTIFICATION</scope>
</reference>
<organism evidence="9">
    <name type="scientific">Taenia asiatica</name>
    <name type="common">Asian tapeworm</name>
    <dbReference type="NCBI Taxonomy" id="60517"/>
    <lineage>
        <taxon>Eukaryota</taxon>
        <taxon>Metazoa</taxon>
        <taxon>Spiralia</taxon>
        <taxon>Lophotrochozoa</taxon>
        <taxon>Platyhelminthes</taxon>
        <taxon>Cestoda</taxon>
        <taxon>Eucestoda</taxon>
        <taxon>Cyclophyllidea</taxon>
        <taxon>Taeniidae</taxon>
        <taxon>Taenia</taxon>
    </lineage>
</organism>
<dbReference type="InterPro" id="IPR050449">
    <property type="entry name" value="Ephrin_rcpt_TKs"/>
</dbReference>
<dbReference type="GO" id="GO:0005886">
    <property type="term" value="C:plasma membrane"/>
    <property type="evidence" value="ECO:0007669"/>
    <property type="project" value="TreeGrafter"/>
</dbReference>
<sequence length="281" mass="30498">MSLPETPAGHDAEVREAQGQCVSGAEPLLINQPDIIKDSPLMNQSKGLKPSFCKANGQWHILKDNICECLPGFEASIEENVCTSCPVGTYKALSGPGFCRPCPPNSISEASIGSKRCVCSHPLFVWHVLPDSGSGVCTRLDGRDELVQQASQTDMATLAKTLPKESKLPRVSDVEIVEKSAERIIISWRPPVGTKVPIFVAVSCLNCQKDEAVYVPGDVLTDNRDKVFTPATPKGLLVTTQMDWKINVELACHAFSVEAVKVATVNRIDKSSVLSIWTVLR</sequence>
<evidence type="ECO:0000256" key="1">
    <source>
        <dbReference type="ARBA" id="ARBA00004167"/>
    </source>
</evidence>
<dbReference type="GO" id="GO:0005524">
    <property type="term" value="F:ATP binding"/>
    <property type="evidence" value="ECO:0007669"/>
    <property type="project" value="UniProtKB-KW"/>
</dbReference>
<evidence type="ECO:0000313" key="7">
    <source>
        <dbReference type="EMBL" id="VDK37319.1"/>
    </source>
</evidence>
<dbReference type="PANTHER" id="PTHR46877:SF14">
    <property type="entry name" value="RECEPTOR PROTEIN-TYROSINE KINASE"/>
    <property type="match status" value="1"/>
</dbReference>
<dbReference type="SUPFAM" id="SSF57184">
    <property type="entry name" value="Growth factor receptor domain"/>
    <property type="match status" value="1"/>
</dbReference>
<dbReference type="GO" id="GO:0007411">
    <property type="term" value="P:axon guidance"/>
    <property type="evidence" value="ECO:0007669"/>
    <property type="project" value="TreeGrafter"/>
</dbReference>
<keyword evidence="3" id="KW-0067">ATP-binding</keyword>